<protein>
    <recommendedName>
        <fullName evidence="9">Transcription factor domain-containing protein</fullName>
    </recommendedName>
</protein>
<name>A0A9W9UMH1_PENBR</name>
<comment type="caution">
    <text evidence="7">The sequence shown here is derived from an EMBL/GenBank/DDBJ whole genome shotgun (WGS) entry which is preliminary data.</text>
</comment>
<keyword evidence="3" id="KW-0805">Transcription regulation</keyword>
<keyword evidence="4" id="KW-0238">DNA-binding</keyword>
<keyword evidence="2" id="KW-0862">Zinc</keyword>
<evidence type="ECO:0000256" key="1">
    <source>
        <dbReference type="ARBA" id="ARBA00022723"/>
    </source>
</evidence>
<dbReference type="GO" id="GO:0046872">
    <property type="term" value="F:metal ion binding"/>
    <property type="evidence" value="ECO:0007669"/>
    <property type="project" value="UniProtKB-KW"/>
</dbReference>
<keyword evidence="5" id="KW-0804">Transcription</keyword>
<keyword evidence="1" id="KW-0479">Metal-binding</keyword>
<proteinExistence type="predicted"/>
<dbReference type="GO" id="GO:0003677">
    <property type="term" value="F:DNA binding"/>
    <property type="evidence" value="ECO:0007669"/>
    <property type="project" value="UniProtKB-KW"/>
</dbReference>
<gene>
    <name evidence="7" type="ORF">N7541_008255</name>
</gene>
<accession>A0A9W9UMH1</accession>
<dbReference type="AlphaFoldDB" id="A0A9W9UMH1"/>
<dbReference type="InterPro" id="IPR052360">
    <property type="entry name" value="Transcr_Regulatory_Proteins"/>
</dbReference>
<evidence type="ECO:0008006" key="9">
    <source>
        <dbReference type="Google" id="ProtNLM"/>
    </source>
</evidence>
<keyword evidence="8" id="KW-1185">Reference proteome</keyword>
<evidence type="ECO:0000256" key="3">
    <source>
        <dbReference type="ARBA" id="ARBA00023015"/>
    </source>
</evidence>
<organism evidence="7 8">
    <name type="scientific">Penicillium brevicompactum</name>
    <dbReference type="NCBI Taxonomy" id="5074"/>
    <lineage>
        <taxon>Eukaryota</taxon>
        <taxon>Fungi</taxon>
        <taxon>Dikarya</taxon>
        <taxon>Ascomycota</taxon>
        <taxon>Pezizomycotina</taxon>
        <taxon>Eurotiomycetes</taxon>
        <taxon>Eurotiomycetidae</taxon>
        <taxon>Eurotiales</taxon>
        <taxon>Aspergillaceae</taxon>
        <taxon>Penicillium</taxon>
    </lineage>
</organism>
<reference evidence="7" key="2">
    <citation type="journal article" date="2023" name="IMA Fungus">
        <title>Comparative genomic study of the Penicillium genus elucidates a diverse pangenome and 15 lateral gene transfer events.</title>
        <authorList>
            <person name="Petersen C."/>
            <person name="Sorensen T."/>
            <person name="Nielsen M.R."/>
            <person name="Sondergaard T.E."/>
            <person name="Sorensen J.L."/>
            <person name="Fitzpatrick D.A."/>
            <person name="Frisvad J.C."/>
            <person name="Nielsen K.L."/>
        </authorList>
    </citation>
    <scope>NUCLEOTIDE SEQUENCE</scope>
    <source>
        <strain evidence="7">IBT 35675</strain>
    </source>
</reference>
<evidence type="ECO:0000313" key="8">
    <source>
        <dbReference type="Proteomes" id="UP001148299"/>
    </source>
</evidence>
<dbReference type="PANTHER" id="PTHR36206">
    <property type="entry name" value="ASPERCRYPTIN BIOSYNTHESIS CLUSTER-SPECIFIC TRANSCRIPTION REGULATOR ATNN-RELATED"/>
    <property type="match status" value="1"/>
</dbReference>
<keyword evidence="6" id="KW-0539">Nucleus</keyword>
<evidence type="ECO:0000256" key="4">
    <source>
        <dbReference type="ARBA" id="ARBA00023125"/>
    </source>
</evidence>
<sequence length="377" mass="42509">MGARQRQYEAVETESVKDRESLLALSHAHKSITCLSQDLVRQESSRSHKETVLVSCIILTMLTLFQEDYFAARCHLQSGYQLFRDWMAIDSETSPNKEILEQAFSQLHLHFSTCVNPREFVNDQRLVPPTLPKLNAMTPSGDSDLTRESRGLMVIGWQIVQSHLSGGFSIGNASSPIRRGGVAVLSKMRLWRSQLKLSSVSGLPSQRHYDMLRLLEMWTLVLDVKMAVASSPEPCESLYDDYLPSFQRAVQLAQRLLRLETSEVDAPVYYITPSVVTALLWCGTKCRDWKVRHDIVSLLSGCKHQSLWASIATSCIEKLIHIESNGITQGARVPESARVQSVTAKPLTSSIVQLWYQKPQSELDGEHSMWRCETLAC</sequence>
<evidence type="ECO:0000256" key="2">
    <source>
        <dbReference type="ARBA" id="ARBA00022833"/>
    </source>
</evidence>
<evidence type="ECO:0000256" key="5">
    <source>
        <dbReference type="ARBA" id="ARBA00023163"/>
    </source>
</evidence>
<dbReference type="EMBL" id="JAPZBR010000006">
    <property type="protein sequence ID" value="KAJ5350528.1"/>
    <property type="molecule type" value="Genomic_DNA"/>
</dbReference>
<reference evidence="7" key="1">
    <citation type="submission" date="2022-12" db="EMBL/GenBank/DDBJ databases">
        <authorList>
            <person name="Petersen C."/>
        </authorList>
    </citation>
    <scope>NUCLEOTIDE SEQUENCE</scope>
    <source>
        <strain evidence="7">IBT 35675</strain>
    </source>
</reference>
<evidence type="ECO:0000256" key="6">
    <source>
        <dbReference type="ARBA" id="ARBA00023242"/>
    </source>
</evidence>
<dbReference type="PANTHER" id="PTHR36206:SF12">
    <property type="entry name" value="ASPERCRYPTIN BIOSYNTHESIS CLUSTER-SPECIFIC TRANSCRIPTION REGULATOR ATNN-RELATED"/>
    <property type="match status" value="1"/>
</dbReference>
<dbReference type="Proteomes" id="UP001148299">
    <property type="component" value="Unassembled WGS sequence"/>
</dbReference>
<evidence type="ECO:0000313" key="7">
    <source>
        <dbReference type="EMBL" id="KAJ5350528.1"/>
    </source>
</evidence>